<organism evidence="2 3">
    <name type="scientific">Kocuria marina</name>
    <dbReference type="NCBI Taxonomy" id="223184"/>
    <lineage>
        <taxon>Bacteria</taxon>
        <taxon>Bacillati</taxon>
        <taxon>Actinomycetota</taxon>
        <taxon>Actinomycetes</taxon>
        <taxon>Micrococcales</taxon>
        <taxon>Micrococcaceae</taxon>
        <taxon>Kocuria</taxon>
    </lineage>
</organism>
<feature type="region of interest" description="Disordered" evidence="1">
    <location>
        <begin position="1"/>
        <end position="49"/>
    </location>
</feature>
<dbReference type="Gene3D" id="6.10.180.30">
    <property type="match status" value="1"/>
</dbReference>
<protein>
    <submittedName>
        <fullName evidence="2">Uncharacterized protein</fullName>
    </submittedName>
</protein>
<comment type="caution">
    <text evidence="2">The sequence shown here is derived from an EMBL/GenBank/DDBJ whole genome shotgun (WGS) entry which is preliminary data.</text>
</comment>
<name>A0A0B0D867_9MICC</name>
<accession>A0A0B0D867</accession>
<gene>
    <name evidence="2" type="ORF">AS25_08425</name>
</gene>
<dbReference type="Proteomes" id="UP000030664">
    <property type="component" value="Unassembled WGS sequence"/>
</dbReference>
<proteinExistence type="predicted"/>
<dbReference type="RefSeq" id="WP_035964271.1">
    <property type="nucleotide sequence ID" value="NZ_JROM01000030.1"/>
</dbReference>
<feature type="compositionally biased region" description="Basic and acidic residues" evidence="1">
    <location>
        <begin position="16"/>
        <end position="37"/>
    </location>
</feature>
<dbReference type="STRING" id="223184.AS25_08425"/>
<reference evidence="2 3" key="1">
    <citation type="submission" date="2014-09" db="EMBL/GenBank/DDBJ databases">
        <title>High-quality draft genome sequence of Kocuria marina SO9-6, an actinobacterium isolated from a copper mine.</title>
        <authorList>
            <person name="Castro D.B."/>
            <person name="Pereira L.B."/>
            <person name="Silva M.V."/>
            <person name="Silva B.P."/>
            <person name="Zanardi B.R."/>
            <person name="Carlos C."/>
            <person name="Belgini D.R."/>
            <person name="Limache E.G."/>
            <person name="Lacerda G.V."/>
            <person name="Nery M.B."/>
            <person name="Gomes M.B."/>
            <person name="Souza S."/>
            <person name="Silva T.M."/>
            <person name="Rodrigues V.D."/>
            <person name="Paulino L.C."/>
            <person name="Vicentini R."/>
            <person name="Ferraz L.F."/>
            <person name="Ottoboni L.M."/>
        </authorList>
    </citation>
    <scope>NUCLEOTIDE SEQUENCE [LARGE SCALE GENOMIC DNA]</scope>
    <source>
        <strain evidence="2 3">SO9-6</strain>
    </source>
</reference>
<evidence type="ECO:0000313" key="2">
    <source>
        <dbReference type="EMBL" id="KHE74186.1"/>
    </source>
</evidence>
<evidence type="ECO:0000256" key="1">
    <source>
        <dbReference type="SAM" id="MobiDB-lite"/>
    </source>
</evidence>
<dbReference type="EMBL" id="JROM01000030">
    <property type="protein sequence ID" value="KHE74186.1"/>
    <property type="molecule type" value="Genomic_DNA"/>
</dbReference>
<evidence type="ECO:0000313" key="3">
    <source>
        <dbReference type="Proteomes" id="UP000030664"/>
    </source>
</evidence>
<dbReference type="AlphaFoldDB" id="A0A0B0D867"/>
<sequence length="120" mass="13010">MSKPERKRPEATSVRRKLEAKPEEIHTGTKAAADSHEATPPAAKAAEKKPVTFSADVQLMNRARAAVLLSQSHPNGYRSLAAFIVAAMEDKLSVVADEFNDGDPIEPLTGTFRSGRPFHS</sequence>